<protein>
    <submittedName>
        <fullName evidence="3">Anti-sigma-28 factor FlgM family protein</fullName>
    </submittedName>
</protein>
<evidence type="ECO:0000256" key="1">
    <source>
        <dbReference type="SAM" id="MobiDB-lite"/>
    </source>
</evidence>
<feature type="region of interest" description="Disordered" evidence="1">
    <location>
        <begin position="27"/>
        <end position="56"/>
    </location>
</feature>
<feature type="compositionally biased region" description="Polar residues" evidence="1">
    <location>
        <begin position="27"/>
        <end position="37"/>
    </location>
</feature>
<dbReference type="RefSeq" id="WP_013572813.1">
    <property type="nucleotide sequence ID" value="NC_015057.1"/>
</dbReference>
<organism evidence="4">
    <name type="scientific">Granulicella tundricola (strain ATCC BAA-1859 / DSM 23138 / MP5ACTX9)</name>
    <dbReference type="NCBI Taxonomy" id="1198114"/>
    <lineage>
        <taxon>Bacteria</taxon>
        <taxon>Pseudomonadati</taxon>
        <taxon>Acidobacteriota</taxon>
        <taxon>Terriglobia</taxon>
        <taxon>Terriglobales</taxon>
        <taxon>Acidobacteriaceae</taxon>
        <taxon>Granulicella</taxon>
    </lineage>
</organism>
<feature type="domain" description="Anti-sigma-28 factor FlgM C-terminal" evidence="2">
    <location>
        <begin position="42"/>
        <end position="95"/>
    </location>
</feature>
<reference evidence="4" key="1">
    <citation type="submission" date="2011-01" db="EMBL/GenBank/DDBJ databases">
        <title>Complete sequence of plasmid1 of Acidobacterium sp. MP5ACTX9.</title>
        <authorList>
            <consortium name="US DOE Joint Genome Institute"/>
            <person name="Lucas S."/>
            <person name="Copeland A."/>
            <person name="Lapidus A."/>
            <person name="Cheng J.-F."/>
            <person name="Goodwin L."/>
            <person name="Pitluck S."/>
            <person name="Teshima H."/>
            <person name="Detter J.C."/>
            <person name="Han C."/>
            <person name="Tapia R."/>
            <person name="Land M."/>
            <person name="Hauser L."/>
            <person name="Kyrpides N."/>
            <person name="Ivanova N."/>
            <person name="Ovchinnikova G."/>
            <person name="Pagani I."/>
            <person name="Rawat S.R."/>
            <person name="Mannisto M."/>
            <person name="Haggblom M.M."/>
            <person name="Woyke T."/>
        </authorList>
    </citation>
    <scope>NUCLEOTIDE SEQUENCE [LARGE SCALE GENOMIC DNA]</scope>
    <source>
        <strain evidence="4">MP5ACTX9</strain>
        <plasmid evidence="4">Plasmid pACIX901</plasmid>
    </source>
</reference>
<dbReference type="SUPFAM" id="SSF101498">
    <property type="entry name" value="Anti-sigma factor FlgM"/>
    <property type="match status" value="1"/>
</dbReference>
<evidence type="ECO:0000259" key="2">
    <source>
        <dbReference type="Pfam" id="PF04316"/>
    </source>
</evidence>
<keyword evidence="4" id="KW-1185">Reference proteome</keyword>
<dbReference type="Pfam" id="PF04316">
    <property type="entry name" value="FlgM"/>
    <property type="match status" value="1"/>
</dbReference>
<dbReference type="EMBL" id="CP002481">
    <property type="protein sequence ID" value="ADW70901.1"/>
    <property type="molecule type" value="Genomic_DNA"/>
</dbReference>
<dbReference type="Proteomes" id="UP000000343">
    <property type="component" value="Plasmid pACIX901"/>
</dbReference>
<proteinExistence type="predicted"/>
<geneLocation type="plasmid" evidence="3 4">
    <name>pACIX901</name>
</geneLocation>
<dbReference type="AlphaFoldDB" id="E8X617"/>
<name>E8X617_GRATM</name>
<sequence length="99" mass="10359">MRVDLYNSAAATEATTQASKIAQDKSLNAQAKTGVQKTETEDTTTLTSASDPVQSLTKTALETTPSRAAKVALLKQSVNDATYQLDSAKIAEALANADV</sequence>
<keyword evidence="3" id="KW-0614">Plasmid</keyword>
<dbReference type="InterPro" id="IPR031316">
    <property type="entry name" value="FlgM_C"/>
</dbReference>
<dbReference type="InterPro" id="IPR035890">
    <property type="entry name" value="Anti-sigma-28_factor_FlgM_sf"/>
</dbReference>
<accession>E8X617</accession>
<evidence type="ECO:0000313" key="4">
    <source>
        <dbReference type="Proteomes" id="UP000000343"/>
    </source>
</evidence>
<evidence type="ECO:0000313" key="3">
    <source>
        <dbReference type="EMBL" id="ADW70901.1"/>
    </source>
</evidence>
<dbReference type="HOGENOM" id="CLU_2316356_0_0_0"/>
<dbReference type="KEGG" id="acm:AciX9_4121"/>
<gene>
    <name evidence="3" type="ordered locus">AciX9_4121</name>
</gene>